<feature type="region of interest" description="Disordered" evidence="1">
    <location>
        <begin position="108"/>
        <end position="132"/>
    </location>
</feature>
<evidence type="ECO:0000313" key="2">
    <source>
        <dbReference type="EMBL" id="MBB4930360.1"/>
    </source>
</evidence>
<keyword evidence="3" id="KW-1185">Reference proteome</keyword>
<gene>
    <name evidence="2" type="ORF">F4561_001180</name>
</gene>
<comment type="caution">
    <text evidence="2">The sequence shown here is derived from an EMBL/GenBank/DDBJ whole genome shotgun (WGS) entry which is preliminary data.</text>
</comment>
<dbReference type="Proteomes" id="UP000523007">
    <property type="component" value="Unassembled WGS sequence"/>
</dbReference>
<dbReference type="AlphaFoldDB" id="A0A7W7W270"/>
<dbReference type="RefSeq" id="WP_184575501.1">
    <property type="nucleotide sequence ID" value="NZ_JACHJT010000001.1"/>
</dbReference>
<organism evidence="2 3">
    <name type="scientific">Lipingzhangella halophila</name>
    <dbReference type="NCBI Taxonomy" id="1783352"/>
    <lineage>
        <taxon>Bacteria</taxon>
        <taxon>Bacillati</taxon>
        <taxon>Actinomycetota</taxon>
        <taxon>Actinomycetes</taxon>
        <taxon>Streptosporangiales</taxon>
        <taxon>Nocardiopsidaceae</taxon>
        <taxon>Lipingzhangella</taxon>
    </lineage>
</organism>
<protein>
    <submittedName>
        <fullName evidence="2">Uncharacterized protein</fullName>
    </submittedName>
</protein>
<proteinExistence type="predicted"/>
<sequence>MMMYLEDVSDRDLFHVVTEPEFAAVFIISEEERDGAEDNIDAQLRLPDGTCWSASFMTLDAISVVMRRWRETGECLNGAYFKVHDLVIIPEPGFDAMVRAFRGILDEGGPQGVLPQLDDPEKLDRGDTDPES</sequence>
<evidence type="ECO:0000313" key="3">
    <source>
        <dbReference type="Proteomes" id="UP000523007"/>
    </source>
</evidence>
<name>A0A7W7W270_9ACTN</name>
<reference evidence="2 3" key="1">
    <citation type="submission" date="2020-08" db="EMBL/GenBank/DDBJ databases">
        <title>Sequencing the genomes of 1000 actinobacteria strains.</title>
        <authorList>
            <person name="Klenk H.-P."/>
        </authorList>
    </citation>
    <scope>NUCLEOTIDE SEQUENCE [LARGE SCALE GENOMIC DNA]</scope>
    <source>
        <strain evidence="2 3">DSM 102030</strain>
    </source>
</reference>
<evidence type="ECO:0000256" key="1">
    <source>
        <dbReference type="SAM" id="MobiDB-lite"/>
    </source>
</evidence>
<feature type="compositionally biased region" description="Basic and acidic residues" evidence="1">
    <location>
        <begin position="119"/>
        <end position="132"/>
    </location>
</feature>
<dbReference type="EMBL" id="JACHJT010000001">
    <property type="protein sequence ID" value="MBB4930360.1"/>
    <property type="molecule type" value="Genomic_DNA"/>
</dbReference>
<accession>A0A7W7W270</accession>